<dbReference type="OrthoDB" id="1069091at2"/>
<evidence type="ECO:0000256" key="3">
    <source>
        <dbReference type="ARBA" id="ARBA00023157"/>
    </source>
</evidence>
<dbReference type="PANTHER" id="PTHR42852:SF6">
    <property type="entry name" value="THIOL:DISULFIDE INTERCHANGE PROTEIN DSBE"/>
    <property type="match status" value="1"/>
</dbReference>
<dbReference type="Proteomes" id="UP000315540">
    <property type="component" value="Unassembled WGS sequence"/>
</dbReference>
<dbReference type="GO" id="GO:0017004">
    <property type="term" value="P:cytochrome complex assembly"/>
    <property type="evidence" value="ECO:0007669"/>
    <property type="project" value="UniProtKB-KW"/>
</dbReference>
<evidence type="ECO:0000259" key="5">
    <source>
        <dbReference type="PROSITE" id="PS51352"/>
    </source>
</evidence>
<dbReference type="Gene3D" id="3.40.30.10">
    <property type="entry name" value="Glutaredoxin"/>
    <property type="match status" value="1"/>
</dbReference>
<comment type="caution">
    <text evidence="6">The sequence shown here is derived from an EMBL/GenBank/DDBJ whole genome shotgun (WGS) entry which is preliminary data.</text>
</comment>
<comment type="subcellular location">
    <subcellularLocation>
        <location evidence="1">Cell envelope</location>
    </subcellularLocation>
</comment>
<dbReference type="SUPFAM" id="SSF52833">
    <property type="entry name" value="Thioredoxin-like"/>
    <property type="match status" value="1"/>
</dbReference>
<dbReference type="InterPro" id="IPR013766">
    <property type="entry name" value="Thioredoxin_domain"/>
</dbReference>
<dbReference type="EMBL" id="VFWZ01000009">
    <property type="protein sequence ID" value="TPN82444.1"/>
    <property type="molecule type" value="Genomic_DNA"/>
</dbReference>
<accession>A0A504IWM9</accession>
<keyword evidence="7" id="KW-1185">Reference proteome</keyword>
<protein>
    <submittedName>
        <fullName evidence="6">AhpC/TSA family protein</fullName>
    </submittedName>
</protein>
<dbReference type="Pfam" id="PF14289">
    <property type="entry name" value="DUF4369"/>
    <property type="match status" value="1"/>
</dbReference>
<dbReference type="InterPro" id="IPR050553">
    <property type="entry name" value="Thioredoxin_ResA/DsbE_sf"/>
</dbReference>
<dbReference type="AlphaFoldDB" id="A0A504IWM9"/>
<dbReference type="PROSITE" id="PS51352">
    <property type="entry name" value="THIOREDOXIN_2"/>
    <property type="match status" value="1"/>
</dbReference>
<gene>
    <name evidence="6" type="ORF">FHK87_23785</name>
</gene>
<proteinExistence type="predicted"/>
<dbReference type="InterPro" id="IPR025380">
    <property type="entry name" value="DUF4369"/>
</dbReference>
<dbReference type="GO" id="GO:0030313">
    <property type="term" value="C:cell envelope"/>
    <property type="evidence" value="ECO:0007669"/>
    <property type="project" value="UniProtKB-SubCell"/>
</dbReference>
<keyword evidence="3" id="KW-1015">Disulfide bond</keyword>
<dbReference type="GO" id="GO:0016209">
    <property type="term" value="F:antioxidant activity"/>
    <property type="evidence" value="ECO:0007669"/>
    <property type="project" value="InterPro"/>
</dbReference>
<dbReference type="PROSITE" id="PS51257">
    <property type="entry name" value="PROKAR_LIPOPROTEIN"/>
    <property type="match status" value="1"/>
</dbReference>
<organism evidence="6 7">
    <name type="scientific">Aquimarina algicola</name>
    <dbReference type="NCBI Taxonomy" id="2589995"/>
    <lineage>
        <taxon>Bacteria</taxon>
        <taxon>Pseudomonadati</taxon>
        <taxon>Bacteroidota</taxon>
        <taxon>Flavobacteriia</taxon>
        <taxon>Flavobacteriales</taxon>
        <taxon>Flavobacteriaceae</taxon>
        <taxon>Aquimarina</taxon>
    </lineage>
</organism>
<sequence>MKKIVLFSIIITMLSCNKEQKGYVITGNTSGFEDGIKVYVNELSKSNRPIIIDSTTIQQGKFEIALPPPENNDFNYLTFEKINGNVVFLAENNRIEMTIKRDSLRFPVVKGGTENNLFFSYMNTMKKYSEKKIDLNNQRHVASKLGETDKVVKIATEMQEIIDKEKQFRKDLIENNASSLVSIMAITDLLNMKVLSPNEAKDKFEALNDTLKTSRLGKNLGAIISNAIAVASQKRIDIGSEAEDFSAPTPDGKMLTLKESLGKVTIVDFWASWCKPCRIENPNVVKVYNKYHDKGLNIIGVSLDKKQESWTKAIEDDHLSWNHVSNLQFWQEPIARAYGVRSIPATFILDEKGNVIAKNLRGPALEQKIAELLDQQKSL</sequence>
<evidence type="ECO:0000256" key="4">
    <source>
        <dbReference type="ARBA" id="ARBA00023284"/>
    </source>
</evidence>
<reference evidence="6 7" key="1">
    <citation type="submission" date="2019-06" db="EMBL/GenBank/DDBJ databases">
        <authorList>
            <person name="Meng X."/>
        </authorList>
    </citation>
    <scope>NUCLEOTIDE SEQUENCE [LARGE SCALE GENOMIC DNA]</scope>
    <source>
        <strain evidence="6 7">M625</strain>
    </source>
</reference>
<dbReference type="Pfam" id="PF00578">
    <property type="entry name" value="AhpC-TSA"/>
    <property type="match status" value="1"/>
</dbReference>
<evidence type="ECO:0000256" key="1">
    <source>
        <dbReference type="ARBA" id="ARBA00004196"/>
    </source>
</evidence>
<dbReference type="RefSeq" id="WP_140597376.1">
    <property type="nucleotide sequence ID" value="NZ_VFWZ01000009.1"/>
</dbReference>
<name>A0A504IWM9_9FLAO</name>
<dbReference type="InterPro" id="IPR036249">
    <property type="entry name" value="Thioredoxin-like_sf"/>
</dbReference>
<feature type="domain" description="Thioredoxin" evidence="5">
    <location>
        <begin position="236"/>
        <end position="378"/>
    </location>
</feature>
<evidence type="ECO:0000313" key="6">
    <source>
        <dbReference type="EMBL" id="TPN82444.1"/>
    </source>
</evidence>
<dbReference type="CDD" id="cd02966">
    <property type="entry name" value="TlpA_like_family"/>
    <property type="match status" value="1"/>
</dbReference>
<dbReference type="PANTHER" id="PTHR42852">
    <property type="entry name" value="THIOL:DISULFIDE INTERCHANGE PROTEIN DSBE"/>
    <property type="match status" value="1"/>
</dbReference>
<evidence type="ECO:0000256" key="2">
    <source>
        <dbReference type="ARBA" id="ARBA00022748"/>
    </source>
</evidence>
<dbReference type="GO" id="GO:0016491">
    <property type="term" value="F:oxidoreductase activity"/>
    <property type="evidence" value="ECO:0007669"/>
    <property type="project" value="InterPro"/>
</dbReference>
<dbReference type="InterPro" id="IPR000866">
    <property type="entry name" value="AhpC/TSA"/>
</dbReference>
<evidence type="ECO:0000313" key="7">
    <source>
        <dbReference type="Proteomes" id="UP000315540"/>
    </source>
</evidence>
<keyword evidence="4" id="KW-0676">Redox-active center</keyword>
<keyword evidence="2" id="KW-0201">Cytochrome c-type biogenesis</keyword>